<feature type="domain" description="NADP-dependent oxidoreductase" evidence="6">
    <location>
        <begin position="51"/>
        <end position="316"/>
    </location>
</feature>
<evidence type="ECO:0000256" key="2">
    <source>
        <dbReference type="ARBA" id="ARBA00022857"/>
    </source>
</evidence>
<keyword evidence="3" id="KW-0560">Oxidoreductase</keyword>
<feature type="site" description="Lowers pKa of active site Tyr" evidence="4">
    <location>
        <position position="114"/>
    </location>
</feature>
<dbReference type="PROSITE" id="PS00062">
    <property type="entry name" value="ALDOKETO_REDUCTASE_2"/>
    <property type="match status" value="1"/>
</dbReference>
<dbReference type="PRINTS" id="PR00069">
    <property type="entry name" value="ALDKETRDTASE"/>
</dbReference>
<dbReference type="PROSITE" id="PS00798">
    <property type="entry name" value="ALDOKETO_REDUCTASE_1"/>
    <property type="match status" value="1"/>
</dbReference>
<dbReference type="EMBL" id="CAJPIZ010000730">
    <property type="protein sequence ID" value="CAG2102158.1"/>
    <property type="molecule type" value="Genomic_DNA"/>
</dbReference>
<feature type="chain" id="PRO_5035591643" description="NADP-dependent oxidoreductase domain-containing protein" evidence="5">
    <location>
        <begin position="24"/>
        <end position="340"/>
    </location>
</feature>
<dbReference type="InterPro" id="IPR023210">
    <property type="entry name" value="NADP_OxRdtase_dom"/>
</dbReference>
<sequence length="340" mass="38483">MTANMYFLSSILLFVLTAFETSAKSVSISNVTTYINSELSLNNGLKMPILGFGTGGNGVTPSVVYDMVINAIDAGYRHIDTAFVFHNEIEVGRAINDRIRQGVIKREDIFVVTKIWNTYHSRARAAEAIRQSLSNLNLDYIDLLLMNWPMGYKEGPVDEPLDKYKLIIPSPVDYVDTWKEMELSVGDGIVKSIGLSNFNSQQILRILDSAIIKPVINQIESHPQLSQDKLINYCKSKDIHVTAYSPLGEGRLLDRTELIAIANNHGKSTAQVMIRYQIQRGVSVIPRTVMKSHMTENFNVFDFTLTSAEMKAIDKMDTNTRYYEEKVAEKHEYYPFSTPY</sequence>
<keyword evidence="5" id="KW-0732">Signal</keyword>
<dbReference type="InterPro" id="IPR018170">
    <property type="entry name" value="Aldo/ket_reductase_CS"/>
</dbReference>
<keyword evidence="2" id="KW-0521">NADP</keyword>
<dbReference type="AlphaFoldDB" id="A0A7R9KH93"/>
<evidence type="ECO:0000256" key="4">
    <source>
        <dbReference type="PIRSR" id="PIRSR000097-3"/>
    </source>
</evidence>
<dbReference type="PIRSF" id="PIRSF000097">
    <property type="entry name" value="AKR"/>
    <property type="match status" value="1"/>
</dbReference>
<feature type="signal peptide" evidence="5">
    <location>
        <begin position="1"/>
        <end position="23"/>
    </location>
</feature>
<evidence type="ECO:0000313" key="7">
    <source>
        <dbReference type="EMBL" id="CAD7621728.1"/>
    </source>
</evidence>
<comment type="similarity">
    <text evidence="1">Belongs to the aldo/keto reductase family.</text>
</comment>
<dbReference type="InterPro" id="IPR036812">
    <property type="entry name" value="NAD(P)_OxRdtase_dom_sf"/>
</dbReference>
<protein>
    <recommendedName>
        <fullName evidence="6">NADP-dependent oxidoreductase domain-containing protein</fullName>
    </recommendedName>
</protein>
<dbReference type="Gene3D" id="3.20.20.100">
    <property type="entry name" value="NADP-dependent oxidoreductase domain"/>
    <property type="match status" value="1"/>
</dbReference>
<dbReference type="GO" id="GO:0016491">
    <property type="term" value="F:oxidoreductase activity"/>
    <property type="evidence" value="ECO:0007669"/>
    <property type="project" value="UniProtKB-KW"/>
</dbReference>
<reference evidence="7" key="1">
    <citation type="submission" date="2020-11" db="EMBL/GenBank/DDBJ databases">
        <authorList>
            <person name="Tran Van P."/>
        </authorList>
    </citation>
    <scope>NUCLEOTIDE SEQUENCE</scope>
</reference>
<dbReference type="Pfam" id="PF00248">
    <property type="entry name" value="Aldo_ket_red"/>
    <property type="match status" value="1"/>
</dbReference>
<name>A0A7R9KH93_9ACAR</name>
<organism evidence="7">
    <name type="scientific">Medioppia subpectinata</name>
    <dbReference type="NCBI Taxonomy" id="1979941"/>
    <lineage>
        <taxon>Eukaryota</taxon>
        <taxon>Metazoa</taxon>
        <taxon>Ecdysozoa</taxon>
        <taxon>Arthropoda</taxon>
        <taxon>Chelicerata</taxon>
        <taxon>Arachnida</taxon>
        <taxon>Acari</taxon>
        <taxon>Acariformes</taxon>
        <taxon>Sarcoptiformes</taxon>
        <taxon>Oribatida</taxon>
        <taxon>Brachypylina</taxon>
        <taxon>Oppioidea</taxon>
        <taxon>Oppiidae</taxon>
        <taxon>Medioppia</taxon>
    </lineage>
</organism>
<evidence type="ECO:0000259" key="6">
    <source>
        <dbReference type="Pfam" id="PF00248"/>
    </source>
</evidence>
<evidence type="ECO:0000256" key="1">
    <source>
        <dbReference type="ARBA" id="ARBA00007905"/>
    </source>
</evidence>
<keyword evidence="8" id="KW-1185">Reference proteome</keyword>
<dbReference type="SUPFAM" id="SSF51430">
    <property type="entry name" value="NAD(P)-linked oxidoreductase"/>
    <property type="match status" value="1"/>
</dbReference>
<dbReference type="InterPro" id="IPR020471">
    <property type="entry name" value="AKR"/>
</dbReference>
<dbReference type="FunFam" id="3.20.20.100:FF:000006">
    <property type="entry name" value="Aldo-keto reductase family 1 member A1"/>
    <property type="match status" value="1"/>
</dbReference>
<gene>
    <name evidence="7" type="ORF">OSB1V03_LOCUS2198</name>
</gene>
<evidence type="ECO:0000256" key="3">
    <source>
        <dbReference type="ARBA" id="ARBA00023002"/>
    </source>
</evidence>
<dbReference type="OrthoDB" id="6503644at2759"/>
<dbReference type="Proteomes" id="UP000759131">
    <property type="component" value="Unassembled WGS sequence"/>
</dbReference>
<accession>A0A7R9KH93</accession>
<evidence type="ECO:0000313" key="8">
    <source>
        <dbReference type="Proteomes" id="UP000759131"/>
    </source>
</evidence>
<dbReference type="EMBL" id="OC855305">
    <property type="protein sequence ID" value="CAD7621728.1"/>
    <property type="molecule type" value="Genomic_DNA"/>
</dbReference>
<dbReference type="PANTHER" id="PTHR11732">
    <property type="entry name" value="ALDO/KETO REDUCTASE"/>
    <property type="match status" value="1"/>
</dbReference>
<evidence type="ECO:0000256" key="5">
    <source>
        <dbReference type="SAM" id="SignalP"/>
    </source>
</evidence>
<proteinExistence type="inferred from homology"/>